<dbReference type="Proteomes" id="UP000244248">
    <property type="component" value="Unassembled WGS sequence"/>
</dbReference>
<dbReference type="SUPFAM" id="SSF53649">
    <property type="entry name" value="Alkaline phosphatase-like"/>
    <property type="match status" value="1"/>
</dbReference>
<gene>
    <name evidence="7" type="ORF">CJD38_14995</name>
</gene>
<dbReference type="RefSeq" id="WP_107941196.1">
    <property type="nucleotide sequence ID" value="NZ_QANS01000006.1"/>
</dbReference>
<keyword evidence="4" id="KW-0106">Calcium</keyword>
<evidence type="ECO:0000256" key="5">
    <source>
        <dbReference type="SAM" id="SignalP"/>
    </source>
</evidence>
<dbReference type="PANTHER" id="PTHR42693:SF33">
    <property type="entry name" value="ARYLSULFATASE"/>
    <property type="match status" value="1"/>
</dbReference>
<keyword evidence="2" id="KW-0479">Metal-binding</keyword>
<dbReference type="EMBL" id="QANS01000006">
    <property type="protein sequence ID" value="PTU30255.1"/>
    <property type="molecule type" value="Genomic_DNA"/>
</dbReference>
<keyword evidence="8" id="KW-1185">Reference proteome</keyword>
<evidence type="ECO:0000256" key="2">
    <source>
        <dbReference type="ARBA" id="ARBA00022723"/>
    </source>
</evidence>
<feature type="domain" description="Sulfatase N-terminal" evidence="6">
    <location>
        <begin position="47"/>
        <end position="464"/>
    </location>
</feature>
<evidence type="ECO:0000256" key="3">
    <source>
        <dbReference type="ARBA" id="ARBA00022801"/>
    </source>
</evidence>
<accession>A0A2T5MCG6</accession>
<evidence type="ECO:0000259" key="6">
    <source>
        <dbReference type="Pfam" id="PF00884"/>
    </source>
</evidence>
<proteinExistence type="inferred from homology"/>
<dbReference type="AlphaFoldDB" id="A0A2T5MCG6"/>
<reference evidence="7 8" key="1">
    <citation type="submission" date="2018-04" db="EMBL/GenBank/DDBJ databases">
        <title>Novel species isolated from glacier.</title>
        <authorList>
            <person name="Liu Q."/>
            <person name="Xin Y.-H."/>
        </authorList>
    </citation>
    <scope>NUCLEOTIDE SEQUENCE [LARGE SCALE GENOMIC DNA]</scope>
    <source>
        <strain evidence="7 8">GT1R17</strain>
    </source>
</reference>
<organism evidence="7 8">
    <name type="scientific">Stenotrophobium rhamnosiphilum</name>
    <dbReference type="NCBI Taxonomy" id="2029166"/>
    <lineage>
        <taxon>Bacteria</taxon>
        <taxon>Pseudomonadati</taxon>
        <taxon>Pseudomonadota</taxon>
        <taxon>Gammaproteobacteria</taxon>
        <taxon>Nevskiales</taxon>
        <taxon>Nevskiaceae</taxon>
        <taxon>Stenotrophobium</taxon>
    </lineage>
</organism>
<dbReference type="OrthoDB" id="9803751at2"/>
<evidence type="ECO:0000256" key="1">
    <source>
        <dbReference type="ARBA" id="ARBA00008779"/>
    </source>
</evidence>
<sequence length="616" mass="67098">MKSKNQSATLAIAGRWAMILAMSASVVAAGCSRSNGVDASNAAKGKPNVLVILADDLGYADLSGFGSEIQTPNIDALMSEGRVLTNFHATPLCATSRSELLTGVDHHLIGVGAMSDTSYFYPGNEQYQGVLNDGAPTVAQILRDAGYHTYMSGKWHLGGDGPNAVGFEQSFAMDYSAAFGSNFKATSANPESSAKAYLENGKEAEIPDDFFSSDYFVDKLLSFFEKDRRDGKPFFAYLAFQAVHFPLQAPDKYLDLYKGKYDAGYQVVRDARITRMKSLGIIPQDFNPNPGSETTMIRFGQPGVLTNPSWDSLSASDKQSEARLMEVYAGMLVNLDDNVGRVIKYLKKTGQYDNTLVIFTSDNGADGMGYGFIPYTDLSNPASVLSIDNSLANYGKRSSFLFRSTRWAEVGTAPFRLFKSFTAEGGTAVPTIMRVPKQSGGEPRSGEFATLRDVVPTILAYTDVAAPGAQYQGKAIAQLEGTSLKPLLQGKAGAVHGPDEVIADEVNDIRVVRKGSWKMTQIRNYMLPSAAEFLNHNWQLYNMDTDRGENVDVAAQHPEIVAELTAEWDAYAQRVAYVAPLLPPQLPALPLPIVQQLEAQLTSSQLQQYLLKFIQP</sequence>
<comment type="caution">
    <text evidence="7">The sequence shown here is derived from an EMBL/GenBank/DDBJ whole genome shotgun (WGS) entry which is preliminary data.</text>
</comment>
<evidence type="ECO:0000256" key="4">
    <source>
        <dbReference type="ARBA" id="ARBA00022837"/>
    </source>
</evidence>
<dbReference type="InterPro" id="IPR017850">
    <property type="entry name" value="Alkaline_phosphatase_core_sf"/>
</dbReference>
<keyword evidence="5" id="KW-0732">Signal</keyword>
<dbReference type="Gene3D" id="3.30.1120.10">
    <property type="match status" value="1"/>
</dbReference>
<keyword evidence="3" id="KW-0378">Hydrolase</keyword>
<dbReference type="InterPro" id="IPR050738">
    <property type="entry name" value="Sulfatase"/>
</dbReference>
<dbReference type="PROSITE" id="PS00149">
    <property type="entry name" value="SULFATASE_2"/>
    <property type="match status" value="1"/>
</dbReference>
<feature type="signal peptide" evidence="5">
    <location>
        <begin position="1"/>
        <end position="28"/>
    </location>
</feature>
<evidence type="ECO:0000313" key="7">
    <source>
        <dbReference type="EMBL" id="PTU30255.1"/>
    </source>
</evidence>
<dbReference type="Pfam" id="PF00884">
    <property type="entry name" value="Sulfatase"/>
    <property type="match status" value="1"/>
</dbReference>
<protein>
    <submittedName>
        <fullName evidence="7">Arylsulfatase</fullName>
    </submittedName>
</protein>
<dbReference type="GO" id="GO:0046872">
    <property type="term" value="F:metal ion binding"/>
    <property type="evidence" value="ECO:0007669"/>
    <property type="project" value="UniProtKB-KW"/>
</dbReference>
<dbReference type="CDD" id="cd16025">
    <property type="entry name" value="PAS_like"/>
    <property type="match status" value="1"/>
</dbReference>
<evidence type="ECO:0000313" key="8">
    <source>
        <dbReference type="Proteomes" id="UP000244248"/>
    </source>
</evidence>
<comment type="similarity">
    <text evidence="1">Belongs to the sulfatase family.</text>
</comment>
<dbReference type="PROSITE" id="PS51257">
    <property type="entry name" value="PROKAR_LIPOPROTEIN"/>
    <property type="match status" value="1"/>
</dbReference>
<dbReference type="Gene3D" id="3.40.720.10">
    <property type="entry name" value="Alkaline Phosphatase, subunit A"/>
    <property type="match status" value="1"/>
</dbReference>
<feature type="chain" id="PRO_5015598551" evidence="5">
    <location>
        <begin position="29"/>
        <end position="616"/>
    </location>
</feature>
<dbReference type="InterPro" id="IPR000917">
    <property type="entry name" value="Sulfatase_N"/>
</dbReference>
<name>A0A2T5MCG6_9GAMM</name>
<dbReference type="InterPro" id="IPR024607">
    <property type="entry name" value="Sulfatase_CS"/>
</dbReference>
<dbReference type="PANTHER" id="PTHR42693">
    <property type="entry name" value="ARYLSULFATASE FAMILY MEMBER"/>
    <property type="match status" value="1"/>
</dbReference>
<dbReference type="GO" id="GO:0004065">
    <property type="term" value="F:arylsulfatase activity"/>
    <property type="evidence" value="ECO:0007669"/>
    <property type="project" value="TreeGrafter"/>
</dbReference>